<dbReference type="Proteomes" id="UP000683000">
    <property type="component" value="Unassembled WGS sequence"/>
</dbReference>
<sequence length="133" mass="15187">MSTYNVKSNPQGDLHCTHSDPSPNLKLNLDLDQSQNGFVWTCTLNILTSMGHMVQVGGKQEAVAYLAYLAPLGVKYLAPSVHPDHKNRGRDREWVQDQDRDRDKEQGLRNAWLDDHHLHHCNDPSCFLIQTRN</sequence>
<accession>A0A8I2YVV4</accession>
<dbReference type="EMBL" id="JAGFBS010000005">
    <property type="protein sequence ID" value="KAG6379019.1"/>
    <property type="molecule type" value="Genomic_DNA"/>
</dbReference>
<dbReference type="AlphaFoldDB" id="A0A8I2YVV4"/>
<keyword evidence="3" id="KW-1185">Reference proteome</keyword>
<protein>
    <submittedName>
        <fullName evidence="2">Uncharacterized protein</fullName>
    </submittedName>
</protein>
<proteinExistence type="predicted"/>
<gene>
    <name evidence="2" type="ORF">JVT61DRAFT_11441</name>
</gene>
<organism evidence="2 3">
    <name type="scientific">Boletus reticuloceps</name>
    <dbReference type="NCBI Taxonomy" id="495285"/>
    <lineage>
        <taxon>Eukaryota</taxon>
        <taxon>Fungi</taxon>
        <taxon>Dikarya</taxon>
        <taxon>Basidiomycota</taxon>
        <taxon>Agaricomycotina</taxon>
        <taxon>Agaricomycetes</taxon>
        <taxon>Agaricomycetidae</taxon>
        <taxon>Boletales</taxon>
        <taxon>Boletineae</taxon>
        <taxon>Boletaceae</taxon>
        <taxon>Boletoideae</taxon>
        <taxon>Boletus</taxon>
    </lineage>
</organism>
<evidence type="ECO:0000256" key="1">
    <source>
        <dbReference type="SAM" id="MobiDB-lite"/>
    </source>
</evidence>
<evidence type="ECO:0000313" key="2">
    <source>
        <dbReference type="EMBL" id="KAG6379019.1"/>
    </source>
</evidence>
<evidence type="ECO:0000313" key="3">
    <source>
        <dbReference type="Proteomes" id="UP000683000"/>
    </source>
</evidence>
<feature type="region of interest" description="Disordered" evidence="1">
    <location>
        <begin position="80"/>
        <end position="105"/>
    </location>
</feature>
<feature type="region of interest" description="Disordered" evidence="1">
    <location>
        <begin position="1"/>
        <end position="20"/>
    </location>
</feature>
<feature type="compositionally biased region" description="Basic and acidic residues" evidence="1">
    <location>
        <begin position="82"/>
        <end position="105"/>
    </location>
</feature>
<feature type="compositionally biased region" description="Polar residues" evidence="1">
    <location>
        <begin position="1"/>
        <end position="11"/>
    </location>
</feature>
<reference evidence="2" key="1">
    <citation type="submission" date="2021-03" db="EMBL/GenBank/DDBJ databases">
        <title>Evolutionary innovations through gain and loss of genes in the ectomycorrhizal Boletales.</title>
        <authorList>
            <person name="Wu G."/>
            <person name="Miyauchi S."/>
            <person name="Morin E."/>
            <person name="Yang Z.-L."/>
            <person name="Xu J."/>
            <person name="Martin F.M."/>
        </authorList>
    </citation>
    <scope>NUCLEOTIDE SEQUENCE</scope>
    <source>
        <strain evidence="2">BR01</strain>
    </source>
</reference>
<name>A0A8I2YVV4_9AGAM</name>
<comment type="caution">
    <text evidence="2">The sequence shown here is derived from an EMBL/GenBank/DDBJ whole genome shotgun (WGS) entry which is preliminary data.</text>
</comment>